<accession>A0A8J7AQ60</accession>
<dbReference type="GO" id="GO:0004519">
    <property type="term" value="F:endonuclease activity"/>
    <property type="evidence" value="ECO:0007669"/>
    <property type="project" value="UniProtKB-KW"/>
</dbReference>
<dbReference type="AlphaFoldDB" id="A0A8J7AQ60"/>
<protein>
    <submittedName>
        <fullName evidence="2">Uma2 family endonuclease</fullName>
    </submittedName>
</protein>
<dbReference type="InterPro" id="IPR011335">
    <property type="entry name" value="Restrct_endonuc-II-like"/>
</dbReference>
<reference evidence="2" key="1">
    <citation type="submission" date="2020-10" db="EMBL/GenBank/DDBJ databases">
        <authorList>
            <person name="Castelo-Branco R."/>
            <person name="Eusebio N."/>
            <person name="Adriana R."/>
            <person name="Vieira A."/>
            <person name="Brugerolle De Fraissinette N."/>
            <person name="Rezende De Castro R."/>
            <person name="Schneider M.P."/>
            <person name="Vasconcelos V."/>
            <person name="Leao P.N."/>
        </authorList>
    </citation>
    <scope>NUCLEOTIDE SEQUENCE</scope>
    <source>
        <strain evidence="2">LEGE 07310</strain>
    </source>
</reference>
<comment type="caution">
    <text evidence="2">The sequence shown here is derived from an EMBL/GenBank/DDBJ whole genome shotgun (WGS) entry which is preliminary data.</text>
</comment>
<dbReference type="Gene3D" id="3.90.1570.10">
    <property type="entry name" value="tt1808, chain A"/>
    <property type="match status" value="1"/>
</dbReference>
<keyword evidence="3" id="KW-1185">Reference proteome</keyword>
<dbReference type="InterPro" id="IPR008538">
    <property type="entry name" value="Uma2"/>
</dbReference>
<proteinExistence type="predicted"/>
<feature type="domain" description="Putative restriction endonuclease" evidence="1">
    <location>
        <begin position="17"/>
        <end position="174"/>
    </location>
</feature>
<evidence type="ECO:0000313" key="3">
    <source>
        <dbReference type="Proteomes" id="UP000636505"/>
    </source>
</evidence>
<evidence type="ECO:0000313" key="2">
    <source>
        <dbReference type="EMBL" id="MBE9078316.1"/>
    </source>
</evidence>
<keyword evidence="2" id="KW-0255">Endonuclease</keyword>
<dbReference type="InterPro" id="IPR012296">
    <property type="entry name" value="Nuclease_put_TT1808"/>
</dbReference>
<sequence>MVAAVEPSGILSTNSLEAWLDRPPVGTEWVDGEMIENQGMTLKHSKIQSRLSTLWRNYVDENGLGGEVYTEVPCRTVDRGRSPDVAYLTPDLLAQHGDAKVLMQSFPLIAEIVSPTDFAEDLLTKSQEYLASGSEEVWLVFPENRWVVIVTADRQEVIVAGGTAATQKVLLGFSVLVDKLVD</sequence>
<dbReference type="Proteomes" id="UP000636505">
    <property type="component" value="Unassembled WGS sequence"/>
</dbReference>
<dbReference type="EMBL" id="JADEXG010000030">
    <property type="protein sequence ID" value="MBE9078316.1"/>
    <property type="molecule type" value="Genomic_DNA"/>
</dbReference>
<name>A0A8J7AQ60_9CYAN</name>
<dbReference type="RefSeq" id="WP_193908013.1">
    <property type="nucleotide sequence ID" value="NZ_JADEXG010000030.1"/>
</dbReference>
<keyword evidence="2" id="KW-0540">Nuclease</keyword>
<organism evidence="2 3">
    <name type="scientific">Vasconcelosia minhoensis LEGE 07310</name>
    <dbReference type="NCBI Taxonomy" id="915328"/>
    <lineage>
        <taxon>Bacteria</taxon>
        <taxon>Bacillati</taxon>
        <taxon>Cyanobacteriota</taxon>
        <taxon>Cyanophyceae</taxon>
        <taxon>Nodosilineales</taxon>
        <taxon>Cymatolegaceae</taxon>
        <taxon>Vasconcelosia</taxon>
        <taxon>Vasconcelosia minhoensis</taxon>
    </lineage>
</organism>
<dbReference type="PANTHER" id="PTHR34107:SF4">
    <property type="entry name" value="SLL1222 PROTEIN"/>
    <property type="match status" value="1"/>
</dbReference>
<evidence type="ECO:0000259" key="1">
    <source>
        <dbReference type="Pfam" id="PF05685"/>
    </source>
</evidence>
<dbReference type="PANTHER" id="PTHR34107">
    <property type="entry name" value="SLL0198 PROTEIN-RELATED"/>
    <property type="match status" value="1"/>
</dbReference>
<dbReference type="Pfam" id="PF05685">
    <property type="entry name" value="Uma2"/>
    <property type="match status" value="1"/>
</dbReference>
<keyword evidence="2" id="KW-0378">Hydrolase</keyword>
<gene>
    <name evidence="2" type="ORF">IQ241_13610</name>
</gene>
<dbReference type="SUPFAM" id="SSF52980">
    <property type="entry name" value="Restriction endonuclease-like"/>
    <property type="match status" value="1"/>
</dbReference>
<dbReference type="CDD" id="cd06260">
    <property type="entry name" value="DUF820-like"/>
    <property type="match status" value="1"/>
</dbReference>